<protein>
    <submittedName>
        <fullName evidence="1">Uncharacterized protein</fullName>
    </submittedName>
</protein>
<dbReference type="AlphaFoldDB" id="K1SVE2"/>
<gene>
    <name evidence="1" type="ORF">OBE_08386</name>
</gene>
<sequence length="74" mass="8314">MRKNRLIIPALLAFLSMQGYAQELNDSITSGKPAKYSDEVVEIGYHKAQCLEESTSSISTVYNEDFNKRSAKNI</sequence>
<comment type="caution">
    <text evidence="1">The sequence shown here is derived from an EMBL/GenBank/DDBJ whole genome shotgun (WGS) entry which is preliminary data.</text>
</comment>
<name>K1SVE2_9ZZZZ</name>
<proteinExistence type="predicted"/>
<evidence type="ECO:0000313" key="1">
    <source>
        <dbReference type="EMBL" id="EKC61613.1"/>
    </source>
</evidence>
<reference evidence="1" key="1">
    <citation type="journal article" date="2013" name="Environ. Microbiol.">
        <title>Microbiota from the distal guts of lean and obese adolescents exhibit partial functional redundancy besides clear differences in community structure.</title>
        <authorList>
            <person name="Ferrer M."/>
            <person name="Ruiz A."/>
            <person name="Lanza F."/>
            <person name="Haange S.B."/>
            <person name="Oberbach A."/>
            <person name="Till H."/>
            <person name="Bargiela R."/>
            <person name="Campoy C."/>
            <person name="Segura M.T."/>
            <person name="Richter M."/>
            <person name="von Bergen M."/>
            <person name="Seifert J."/>
            <person name="Suarez A."/>
        </authorList>
    </citation>
    <scope>NUCLEOTIDE SEQUENCE</scope>
</reference>
<feature type="non-terminal residue" evidence="1">
    <location>
        <position position="74"/>
    </location>
</feature>
<accession>K1SVE2</accession>
<organism evidence="1">
    <name type="scientific">human gut metagenome</name>
    <dbReference type="NCBI Taxonomy" id="408170"/>
    <lineage>
        <taxon>unclassified sequences</taxon>
        <taxon>metagenomes</taxon>
        <taxon>organismal metagenomes</taxon>
    </lineage>
</organism>
<dbReference type="EMBL" id="AJWZ01005789">
    <property type="protein sequence ID" value="EKC61613.1"/>
    <property type="molecule type" value="Genomic_DNA"/>
</dbReference>